<evidence type="ECO:0000313" key="3">
    <source>
        <dbReference type="RefSeq" id="XP_005090528.1"/>
    </source>
</evidence>
<keyword evidence="2" id="KW-1185">Reference proteome</keyword>
<evidence type="ECO:0000259" key="1">
    <source>
        <dbReference type="Pfam" id="PF13843"/>
    </source>
</evidence>
<proteinExistence type="predicted"/>
<sequence>MCTCCRHVMNLFKIRHVLDHLFLKFQEVFQPGENIAIDESLLLRKGRLIFKQYIPLKRATFGIKSFLLSDNSGYTFHFQVYTGKDEYTTDIDDLPLNTQLSGRSGQEVFYQMLPLLNKGHRRFVDYWYTSVDLFELLHSHGISCCGTLRSNRTPPRFSLF</sequence>
<dbReference type="PANTHER" id="PTHR46599">
    <property type="entry name" value="PIGGYBAC TRANSPOSABLE ELEMENT-DERIVED PROTEIN 4"/>
    <property type="match status" value="1"/>
</dbReference>
<dbReference type="InterPro" id="IPR029526">
    <property type="entry name" value="PGBD"/>
</dbReference>
<dbReference type="Proteomes" id="UP000694888">
    <property type="component" value="Unplaced"/>
</dbReference>
<name>A0ABM0JCH4_APLCA</name>
<evidence type="ECO:0000313" key="2">
    <source>
        <dbReference type="Proteomes" id="UP000694888"/>
    </source>
</evidence>
<accession>A0ABM0JCH4</accession>
<dbReference type="PANTHER" id="PTHR46599:SF3">
    <property type="entry name" value="PIGGYBAC TRANSPOSABLE ELEMENT-DERIVED PROTEIN 4"/>
    <property type="match status" value="1"/>
</dbReference>
<reference evidence="3" key="1">
    <citation type="submission" date="2025-08" db="UniProtKB">
        <authorList>
            <consortium name="RefSeq"/>
        </authorList>
    </citation>
    <scope>IDENTIFICATION</scope>
</reference>
<dbReference type="GeneID" id="101862007"/>
<feature type="domain" description="PiggyBac transposable element-derived protein" evidence="1">
    <location>
        <begin position="9"/>
        <end position="153"/>
    </location>
</feature>
<dbReference type="RefSeq" id="XP_005090528.1">
    <property type="nucleotide sequence ID" value="XM_005090471.1"/>
</dbReference>
<protein>
    <submittedName>
        <fullName evidence="3">PiggyBac transposable element-derived protein 4</fullName>
    </submittedName>
</protein>
<organism evidence="2 3">
    <name type="scientific">Aplysia californica</name>
    <name type="common">California sea hare</name>
    <dbReference type="NCBI Taxonomy" id="6500"/>
    <lineage>
        <taxon>Eukaryota</taxon>
        <taxon>Metazoa</taxon>
        <taxon>Spiralia</taxon>
        <taxon>Lophotrochozoa</taxon>
        <taxon>Mollusca</taxon>
        <taxon>Gastropoda</taxon>
        <taxon>Heterobranchia</taxon>
        <taxon>Euthyneura</taxon>
        <taxon>Tectipleura</taxon>
        <taxon>Aplysiida</taxon>
        <taxon>Aplysioidea</taxon>
        <taxon>Aplysiidae</taxon>
        <taxon>Aplysia</taxon>
    </lineage>
</organism>
<dbReference type="Pfam" id="PF13843">
    <property type="entry name" value="DDE_Tnp_1_7"/>
    <property type="match status" value="1"/>
</dbReference>
<gene>
    <name evidence="3" type="primary">LOC101862007</name>
</gene>